<gene>
    <name evidence="1" type="ORF">DPMN_119343</name>
</gene>
<dbReference type="EMBL" id="JAIWYP010000005">
    <property type="protein sequence ID" value="KAH3817788.1"/>
    <property type="molecule type" value="Genomic_DNA"/>
</dbReference>
<keyword evidence="2" id="KW-1185">Reference proteome</keyword>
<comment type="caution">
    <text evidence="1">The sequence shown here is derived from an EMBL/GenBank/DDBJ whole genome shotgun (WGS) entry which is preliminary data.</text>
</comment>
<evidence type="ECO:0000313" key="1">
    <source>
        <dbReference type="EMBL" id="KAH3817788.1"/>
    </source>
</evidence>
<sequence length="94" mass="11243">MYSRPVSESSSEAVRIRIQNNFKFERYEDSDDEEKAEVDYCRFKPILKYYQQEKTVKKTFSNYIEMVVEKIQDRFQDSQVLNTMNALVPKNING</sequence>
<reference evidence="1" key="2">
    <citation type="submission" date="2020-11" db="EMBL/GenBank/DDBJ databases">
        <authorList>
            <person name="McCartney M.A."/>
            <person name="Auch B."/>
            <person name="Kono T."/>
            <person name="Mallez S."/>
            <person name="Becker A."/>
            <person name="Gohl D.M."/>
            <person name="Silverstein K.A.T."/>
            <person name="Koren S."/>
            <person name="Bechman K.B."/>
            <person name="Herman A."/>
            <person name="Abrahante J.E."/>
            <person name="Garbe J."/>
        </authorList>
    </citation>
    <scope>NUCLEOTIDE SEQUENCE</scope>
    <source>
        <strain evidence="1">Duluth1</strain>
        <tissue evidence="1">Whole animal</tissue>
    </source>
</reference>
<organism evidence="1 2">
    <name type="scientific">Dreissena polymorpha</name>
    <name type="common">Zebra mussel</name>
    <name type="synonym">Mytilus polymorpha</name>
    <dbReference type="NCBI Taxonomy" id="45954"/>
    <lineage>
        <taxon>Eukaryota</taxon>
        <taxon>Metazoa</taxon>
        <taxon>Spiralia</taxon>
        <taxon>Lophotrochozoa</taxon>
        <taxon>Mollusca</taxon>
        <taxon>Bivalvia</taxon>
        <taxon>Autobranchia</taxon>
        <taxon>Heteroconchia</taxon>
        <taxon>Euheterodonta</taxon>
        <taxon>Imparidentia</taxon>
        <taxon>Neoheterodontei</taxon>
        <taxon>Myida</taxon>
        <taxon>Dreissenoidea</taxon>
        <taxon>Dreissenidae</taxon>
        <taxon>Dreissena</taxon>
    </lineage>
</organism>
<proteinExistence type="predicted"/>
<dbReference type="AlphaFoldDB" id="A0A9D4JR64"/>
<dbReference type="Proteomes" id="UP000828390">
    <property type="component" value="Unassembled WGS sequence"/>
</dbReference>
<accession>A0A9D4JR64</accession>
<reference evidence="1" key="1">
    <citation type="journal article" date="2019" name="bioRxiv">
        <title>The Genome of the Zebra Mussel, Dreissena polymorpha: A Resource for Invasive Species Research.</title>
        <authorList>
            <person name="McCartney M.A."/>
            <person name="Auch B."/>
            <person name="Kono T."/>
            <person name="Mallez S."/>
            <person name="Zhang Y."/>
            <person name="Obille A."/>
            <person name="Becker A."/>
            <person name="Abrahante J.E."/>
            <person name="Garbe J."/>
            <person name="Badalamenti J.P."/>
            <person name="Herman A."/>
            <person name="Mangelson H."/>
            <person name="Liachko I."/>
            <person name="Sullivan S."/>
            <person name="Sone E.D."/>
            <person name="Koren S."/>
            <person name="Silverstein K.A.T."/>
            <person name="Beckman K.B."/>
            <person name="Gohl D.M."/>
        </authorList>
    </citation>
    <scope>NUCLEOTIDE SEQUENCE</scope>
    <source>
        <strain evidence="1">Duluth1</strain>
        <tissue evidence="1">Whole animal</tissue>
    </source>
</reference>
<evidence type="ECO:0000313" key="2">
    <source>
        <dbReference type="Proteomes" id="UP000828390"/>
    </source>
</evidence>
<name>A0A9D4JR64_DREPO</name>
<protein>
    <submittedName>
        <fullName evidence="1">Uncharacterized protein</fullName>
    </submittedName>
</protein>